<protein>
    <submittedName>
        <fullName evidence="2">Uncharacterized protein</fullName>
    </submittedName>
</protein>
<organism evidence="2 3">
    <name type="scientific">Brassica cretica</name>
    <name type="common">Mustard</name>
    <dbReference type="NCBI Taxonomy" id="69181"/>
    <lineage>
        <taxon>Eukaryota</taxon>
        <taxon>Viridiplantae</taxon>
        <taxon>Streptophyta</taxon>
        <taxon>Embryophyta</taxon>
        <taxon>Tracheophyta</taxon>
        <taxon>Spermatophyta</taxon>
        <taxon>Magnoliopsida</taxon>
        <taxon>eudicotyledons</taxon>
        <taxon>Gunneridae</taxon>
        <taxon>Pentapetalae</taxon>
        <taxon>rosids</taxon>
        <taxon>malvids</taxon>
        <taxon>Brassicales</taxon>
        <taxon>Brassicaceae</taxon>
        <taxon>Brassiceae</taxon>
        <taxon>Brassica</taxon>
    </lineage>
</organism>
<feature type="region of interest" description="Disordered" evidence="1">
    <location>
        <begin position="206"/>
        <end position="252"/>
    </location>
</feature>
<evidence type="ECO:0000256" key="1">
    <source>
        <dbReference type="SAM" id="MobiDB-lite"/>
    </source>
</evidence>
<evidence type="ECO:0000313" key="3">
    <source>
        <dbReference type="Proteomes" id="UP000712281"/>
    </source>
</evidence>
<evidence type="ECO:0000313" key="2">
    <source>
        <dbReference type="EMBL" id="KAF2582311.1"/>
    </source>
</evidence>
<dbReference type="AlphaFoldDB" id="A0A8S9JJ86"/>
<sequence>MERVKAQAELKVAAEILKRNEYKAEKQVEREAVQRLKEVKLEGTFAAKQSPYDKLPFPQRVLTKAQKKVISKFRKDMSAVGVKLPEISHMRDAHAMERVKAQAELKVAAEILKRDEHKAEKQVERKAVQRLKEVKLEGTTAVKQSPYDKLPFPQRVIAKAQKKVISKFIKEMRAVGVKFREISHMLRGIVAERSIWCGRTTGHGRGLRPSAGLDKDGARTSTADEHGPRKQGREVEFSCGRTANHDRGLEPSAVDTKTISPICLLGQTRVCWVDRFEF</sequence>
<comment type="caution">
    <text evidence="2">The sequence shown here is derived from an EMBL/GenBank/DDBJ whole genome shotgun (WGS) entry which is preliminary data.</text>
</comment>
<accession>A0A8S9JJ86</accession>
<dbReference type="EMBL" id="QGKW02001660">
    <property type="protein sequence ID" value="KAF2582311.1"/>
    <property type="molecule type" value="Genomic_DNA"/>
</dbReference>
<reference evidence="2" key="1">
    <citation type="submission" date="2019-12" db="EMBL/GenBank/DDBJ databases">
        <title>Genome sequencing and annotation of Brassica cretica.</title>
        <authorList>
            <person name="Studholme D.J."/>
            <person name="Sarris P.F."/>
        </authorList>
    </citation>
    <scope>NUCLEOTIDE SEQUENCE</scope>
    <source>
        <strain evidence="2">PFS-001/15</strain>
        <tissue evidence="2">Leaf</tissue>
    </source>
</reference>
<gene>
    <name evidence="2" type="ORF">F2Q68_00002985</name>
</gene>
<name>A0A8S9JJ86_BRACR</name>
<feature type="compositionally biased region" description="Basic and acidic residues" evidence="1">
    <location>
        <begin position="213"/>
        <end position="236"/>
    </location>
</feature>
<dbReference type="Proteomes" id="UP000712281">
    <property type="component" value="Unassembled WGS sequence"/>
</dbReference>
<proteinExistence type="predicted"/>